<dbReference type="EMBL" id="PYMB01000047">
    <property type="protein sequence ID" value="PSW03687.1"/>
    <property type="molecule type" value="Genomic_DNA"/>
</dbReference>
<name>A0A2T3MUT2_9GAMM</name>
<dbReference type="Proteomes" id="UP000241346">
    <property type="component" value="Unassembled WGS sequence"/>
</dbReference>
<protein>
    <submittedName>
        <fullName evidence="1">Uncharacterized protein</fullName>
    </submittedName>
</protein>
<sequence length="76" mass="8479">MSALRNDGHCMQCLLDNAKAPDDFSLLSAKKGLSCKVQPAVKWGKEKGRIISLGLCSIRGIITPRFFQYDRTRHVS</sequence>
<evidence type="ECO:0000313" key="2">
    <source>
        <dbReference type="Proteomes" id="UP000241346"/>
    </source>
</evidence>
<proteinExistence type="predicted"/>
<comment type="caution">
    <text evidence="1">The sequence shown here is derived from an EMBL/GenBank/DDBJ whole genome shotgun (WGS) entry which is preliminary data.</text>
</comment>
<evidence type="ECO:0000313" key="1">
    <source>
        <dbReference type="EMBL" id="PSW03687.1"/>
    </source>
</evidence>
<reference evidence="1 2" key="1">
    <citation type="submission" date="2018-03" db="EMBL/GenBank/DDBJ databases">
        <title>Whole genome sequencing of Histamine producing bacteria.</title>
        <authorList>
            <person name="Butler K."/>
        </authorList>
    </citation>
    <scope>NUCLEOTIDE SEQUENCE [LARGE SCALE GENOMIC DNA]</scope>
    <source>
        <strain evidence="1 2">DSM 19138</strain>
    </source>
</reference>
<gene>
    <name evidence="1" type="ORF">C9J01_28885</name>
</gene>
<organism evidence="1 2">
    <name type="scientific">Photobacterium rosenbergii</name>
    <dbReference type="NCBI Taxonomy" id="294936"/>
    <lineage>
        <taxon>Bacteria</taxon>
        <taxon>Pseudomonadati</taxon>
        <taxon>Pseudomonadota</taxon>
        <taxon>Gammaproteobacteria</taxon>
        <taxon>Vibrionales</taxon>
        <taxon>Vibrionaceae</taxon>
        <taxon>Photobacterium</taxon>
    </lineage>
</organism>
<dbReference type="AlphaFoldDB" id="A0A2T3MUT2"/>
<accession>A0A2T3MUT2</accession>